<dbReference type="PROSITE" id="PS51525">
    <property type="entry name" value="NET"/>
    <property type="match status" value="1"/>
</dbReference>
<feature type="domain" description="NET" evidence="2">
    <location>
        <begin position="135"/>
        <end position="214"/>
    </location>
</feature>
<dbReference type="SMR" id="A0A8I6XPR0"/>
<reference evidence="3" key="3">
    <citation type="submission" date="2022-01" db="UniProtKB">
        <authorList>
            <consortium name="EnsemblPlants"/>
        </authorList>
    </citation>
    <scope>IDENTIFICATION</scope>
    <source>
        <strain evidence="3">subsp. vulgare</strain>
    </source>
</reference>
<feature type="compositionally biased region" description="Basic and acidic residues" evidence="1">
    <location>
        <begin position="207"/>
        <end position="221"/>
    </location>
</feature>
<reference evidence="3" key="2">
    <citation type="submission" date="2020-10" db="EMBL/GenBank/DDBJ databases">
        <authorList>
            <person name="Scholz U."/>
            <person name="Mascher M."/>
            <person name="Fiebig A."/>
        </authorList>
    </citation>
    <scope>NUCLEOTIDE SEQUENCE [LARGE SCALE GENOMIC DNA]</scope>
    <source>
        <strain evidence="3">cv. Morex</strain>
    </source>
</reference>
<feature type="region of interest" description="Disordered" evidence="1">
    <location>
        <begin position="258"/>
        <end position="287"/>
    </location>
</feature>
<feature type="region of interest" description="Disordered" evidence="1">
    <location>
        <begin position="49"/>
        <end position="149"/>
    </location>
</feature>
<evidence type="ECO:0000259" key="2">
    <source>
        <dbReference type="PROSITE" id="PS51525"/>
    </source>
</evidence>
<feature type="region of interest" description="Disordered" evidence="1">
    <location>
        <begin position="207"/>
        <end position="235"/>
    </location>
</feature>
<feature type="compositionally biased region" description="Basic and acidic residues" evidence="1">
    <location>
        <begin position="373"/>
        <end position="406"/>
    </location>
</feature>
<dbReference type="AlphaFoldDB" id="A0A8I6XPR0"/>
<evidence type="ECO:0000313" key="3">
    <source>
        <dbReference type="EnsemblPlants" id="HORVU.MOREX.r3.5HG0475050.1.CDS1"/>
    </source>
</evidence>
<dbReference type="PANTHER" id="PTHR46136:SF18">
    <property type="entry name" value="NET DOMAIN-CONTAINING PROTEIN"/>
    <property type="match status" value="1"/>
</dbReference>
<feature type="compositionally biased region" description="Low complexity" evidence="1">
    <location>
        <begin position="299"/>
        <end position="327"/>
    </location>
</feature>
<dbReference type="Gene3D" id="1.20.1270.220">
    <property type="match status" value="1"/>
</dbReference>
<evidence type="ECO:0000256" key="1">
    <source>
        <dbReference type="SAM" id="MobiDB-lite"/>
    </source>
</evidence>
<dbReference type="EnsemblPlants" id="HORVU.MOREX.r3.5HG0475050.1">
    <property type="protein sequence ID" value="HORVU.MOREX.r3.5HG0475050.1.CDS1"/>
    <property type="gene ID" value="HORVU.MOREX.r3.5HG0475050"/>
</dbReference>
<name>A0A8I6XPR0_HORVV</name>
<organism evidence="3 4">
    <name type="scientific">Hordeum vulgare subsp. vulgare</name>
    <name type="common">Domesticated barley</name>
    <dbReference type="NCBI Taxonomy" id="112509"/>
    <lineage>
        <taxon>Eukaryota</taxon>
        <taxon>Viridiplantae</taxon>
        <taxon>Streptophyta</taxon>
        <taxon>Embryophyta</taxon>
        <taxon>Tracheophyta</taxon>
        <taxon>Spermatophyta</taxon>
        <taxon>Magnoliopsida</taxon>
        <taxon>Liliopsida</taxon>
        <taxon>Poales</taxon>
        <taxon>Poaceae</taxon>
        <taxon>BOP clade</taxon>
        <taxon>Pooideae</taxon>
        <taxon>Triticodae</taxon>
        <taxon>Triticeae</taxon>
        <taxon>Hordeinae</taxon>
        <taxon>Hordeum</taxon>
    </lineage>
</organism>
<feature type="region of interest" description="Disordered" evidence="1">
    <location>
        <begin position="443"/>
        <end position="469"/>
    </location>
</feature>
<reference evidence="4" key="1">
    <citation type="journal article" date="2012" name="Nature">
        <title>A physical, genetic and functional sequence assembly of the barley genome.</title>
        <authorList>
            <consortium name="The International Barley Genome Sequencing Consortium"/>
            <person name="Mayer K.F."/>
            <person name="Waugh R."/>
            <person name="Brown J.W."/>
            <person name="Schulman A."/>
            <person name="Langridge P."/>
            <person name="Platzer M."/>
            <person name="Fincher G.B."/>
            <person name="Muehlbauer G.J."/>
            <person name="Sato K."/>
            <person name="Close T.J."/>
            <person name="Wise R.P."/>
            <person name="Stein N."/>
        </authorList>
    </citation>
    <scope>NUCLEOTIDE SEQUENCE [LARGE SCALE GENOMIC DNA]</scope>
    <source>
        <strain evidence="4">cv. Morex</strain>
    </source>
</reference>
<dbReference type="InterPro" id="IPR038336">
    <property type="entry name" value="NET_sf"/>
</dbReference>
<dbReference type="Pfam" id="PF17035">
    <property type="entry name" value="BET"/>
    <property type="match status" value="1"/>
</dbReference>
<keyword evidence="4" id="KW-1185">Reference proteome</keyword>
<dbReference type="Gramene" id="HORVU.MOREX.r3.5HG0475050.1">
    <property type="protein sequence ID" value="HORVU.MOREX.r3.5HG0475050.1.CDS1"/>
    <property type="gene ID" value="HORVU.MOREX.r3.5HG0475050"/>
</dbReference>
<sequence>MEVAYPFDAKTGIMSGGVKRAREMEILQQRFQAELVAVRGLLRKAAAVRLPSAPRVKESRPGLSAEEPPAKKMKASPPVLAPVPVPVKAPRKRKPTAEKRKASPPIPVPVKAPRKMTSKERNPPAEKRKASPPPVPVIKSKKPKMTGSQREMLAEDLEAFVAEIPDHIVELLKKQSCATRPGEIEIDLHGLEDAAVVELQEQVDKFAREKRAPPQERHQDGPKVMAQEEEEDEEEYVDICGGVSPLAIVPAPLLQLVQDEATSGSPSSSSSNDSDSDVDICGGVSPLAFVPAPLLPLPLVQEETNSGSPCSSSSGDSDTDDSSSSGDSDTDDSSSSDSDDSEHSGSSSDPDSESDEIVDSPAPAIVSPPTFEQVDRALERQRMEATSLAREKARHEVLHTERNAMPDHTLHREDVKSLGIDEYNTAKPNNLLWQIGLYLKVDDDDDEDDDWNQQHRQSFHEDLEEGEIR</sequence>
<accession>A0A8I6XPR0</accession>
<feature type="region of interest" description="Disordered" evidence="1">
    <location>
        <begin position="299"/>
        <end position="406"/>
    </location>
</feature>
<dbReference type="Proteomes" id="UP000011116">
    <property type="component" value="Chromosome 5H"/>
</dbReference>
<feature type="compositionally biased region" description="Low complexity" evidence="1">
    <location>
        <begin position="263"/>
        <end position="273"/>
    </location>
</feature>
<protein>
    <recommendedName>
        <fullName evidence="2">NET domain-containing protein</fullName>
    </recommendedName>
</protein>
<dbReference type="InterPro" id="IPR052442">
    <property type="entry name" value="Env_Response_Regulator"/>
</dbReference>
<feature type="compositionally biased region" description="Acidic residues" evidence="1">
    <location>
        <begin position="328"/>
        <end position="340"/>
    </location>
</feature>
<feature type="compositionally biased region" description="Basic and acidic residues" evidence="1">
    <location>
        <begin position="117"/>
        <end position="129"/>
    </location>
</feature>
<dbReference type="InterPro" id="IPR027353">
    <property type="entry name" value="NET_dom"/>
</dbReference>
<proteinExistence type="predicted"/>
<feature type="compositionally biased region" description="Basic and acidic residues" evidence="1">
    <location>
        <begin position="458"/>
        <end position="469"/>
    </location>
</feature>
<evidence type="ECO:0000313" key="4">
    <source>
        <dbReference type="Proteomes" id="UP000011116"/>
    </source>
</evidence>
<dbReference type="PANTHER" id="PTHR46136">
    <property type="entry name" value="TRANSCRIPTION FACTOR GTE8"/>
    <property type="match status" value="1"/>
</dbReference>